<organism evidence="1 2">
    <name type="scientific">Leucogyrophana mollusca</name>
    <dbReference type="NCBI Taxonomy" id="85980"/>
    <lineage>
        <taxon>Eukaryota</taxon>
        <taxon>Fungi</taxon>
        <taxon>Dikarya</taxon>
        <taxon>Basidiomycota</taxon>
        <taxon>Agaricomycotina</taxon>
        <taxon>Agaricomycetes</taxon>
        <taxon>Agaricomycetidae</taxon>
        <taxon>Boletales</taxon>
        <taxon>Boletales incertae sedis</taxon>
        <taxon>Leucogyrophana</taxon>
    </lineage>
</organism>
<keyword evidence="2" id="KW-1185">Reference proteome</keyword>
<name>A0ACB8BAC7_9AGAM</name>
<dbReference type="Proteomes" id="UP000790709">
    <property type="component" value="Unassembled WGS sequence"/>
</dbReference>
<evidence type="ECO:0000313" key="2">
    <source>
        <dbReference type="Proteomes" id="UP000790709"/>
    </source>
</evidence>
<evidence type="ECO:0000313" key="1">
    <source>
        <dbReference type="EMBL" id="KAH7922755.1"/>
    </source>
</evidence>
<sequence length="276" mass="30038">MKPTPSFQGSVGSDERSGTWVSRVISTEPSSRASSSRASRALSAPQAASSSLKIVVKPRGRKRKSEFSQTPSASASGSAPPAKRPRGRPRKSAVKIESAAVGLASHHHREEQASCEWPKKPDLSHSFDRQFIQCDNCELWYHYGCVAIGRGDPRLKGGVVFICPPCNVETAKRVTQRKRDDSCARPGCDTLVEEEYIIERILGRKAIGQAGFVWLAKWDGYALSQATWIPEGNIGDEGRLFEHFFADAKSEGIDIDGADPAEVILLEEAREGGLGS</sequence>
<proteinExistence type="predicted"/>
<dbReference type="EMBL" id="MU266473">
    <property type="protein sequence ID" value="KAH7922755.1"/>
    <property type="molecule type" value="Genomic_DNA"/>
</dbReference>
<protein>
    <submittedName>
        <fullName evidence="1">Uncharacterized protein</fullName>
    </submittedName>
</protein>
<gene>
    <name evidence="1" type="ORF">BV22DRAFT_634912</name>
</gene>
<reference evidence="1" key="1">
    <citation type="journal article" date="2021" name="New Phytol.">
        <title>Evolutionary innovations through gain and loss of genes in the ectomycorrhizal Boletales.</title>
        <authorList>
            <person name="Wu G."/>
            <person name="Miyauchi S."/>
            <person name="Morin E."/>
            <person name="Kuo A."/>
            <person name="Drula E."/>
            <person name="Varga T."/>
            <person name="Kohler A."/>
            <person name="Feng B."/>
            <person name="Cao Y."/>
            <person name="Lipzen A."/>
            <person name="Daum C."/>
            <person name="Hundley H."/>
            <person name="Pangilinan J."/>
            <person name="Johnson J."/>
            <person name="Barry K."/>
            <person name="LaButti K."/>
            <person name="Ng V."/>
            <person name="Ahrendt S."/>
            <person name="Min B."/>
            <person name="Choi I.G."/>
            <person name="Park H."/>
            <person name="Plett J.M."/>
            <person name="Magnuson J."/>
            <person name="Spatafora J.W."/>
            <person name="Nagy L.G."/>
            <person name="Henrissat B."/>
            <person name="Grigoriev I.V."/>
            <person name="Yang Z.L."/>
            <person name="Xu J."/>
            <person name="Martin F.M."/>
        </authorList>
    </citation>
    <scope>NUCLEOTIDE SEQUENCE</scope>
    <source>
        <strain evidence="1">KUC20120723A-06</strain>
    </source>
</reference>
<comment type="caution">
    <text evidence="1">The sequence shown here is derived from an EMBL/GenBank/DDBJ whole genome shotgun (WGS) entry which is preliminary data.</text>
</comment>
<accession>A0ACB8BAC7</accession>